<dbReference type="Gene3D" id="3.40.190.10">
    <property type="entry name" value="Periplasmic binding protein-like II"/>
    <property type="match status" value="1"/>
</dbReference>
<organism evidence="2 3">
    <name type="scientific">Roseomonas populi</name>
    <dbReference type="NCBI Taxonomy" id="3121582"/>
    <lineage>
        <taxon>Bacteria</taxon>
        <taxon>Pseudomonadati</taxon>
        <taxon>Pseudomonadota</taxon>
        <taxon>Alphaproteobacteria</taxon>
        <taxon>Acetobacterales</taxon>
        <taxon>Roseomonadaceae</taxon>
        <taxon>Roseomonas</taxon>
    </lineage>
</organism>
<dbReference type="InterPro" id="IPR005064">
    <property type="entry name" value="BUG"/>
</dbReference>
<evidence type="ECO:0000313" key="3">
    <source>
        <dbReference type="Proteomes" id="UP001524642"/>
    </source>
</evidence>
<sequence length="329" mass="34077">MILTRRMALAGAAGLAGGLAPRAGSAEEMAGFPSRTAFIVVPFPPGGGTDVFGRLLAMHFGAAWRQNVVVENRSGAGGRIGTQAVQRAPADGHTLLIGTTGTLLAMAGPGGDRPFVSRDELTPITLITAPGYVVTVAPSLGVRTVAELISEGRRRPGGLAFGSSGAGAVSHLAGELFAAMAGIQTLHVPYRGTGPAVADLQGGRIQVMFAPPQTVAGPVAAGQLRNIAITSERRSALTPDLPTVAESGLPGYAAVGWFGLFGPRGMPGAVASRIHRDAARALERPENRERLAALGAEPEPMEPDAFASHVDGDIARWQRLVRERRIQLE</sequence>
<keyword evidence="3" id="KW-1185">Reference proteome</keyword>
<proteinExistence type="inferred from homology"/>
<dbReference type="RefSeq" id="WP_257718511.1">
    <property type="nucleotide sequence ID" value="NZ_JANJOU010000026.1"/>
</dbReference>
<evidence type="ECO:0000256" key="1">
    <source>
        <dbReference type="ARBA" id="ARBA00006987"/>
    </source>
</evidence>
<dbReference type="CDD" id="cd07012">
    <property type="entry name" value="PBP2_Bug_TTT"/>
    <property type="match status" value="1"/>
</dbReference>
<dbReference type="PANTHER" id="PTHR42928:SF5">
    <property type="entry name" value="BLR1237 PROTEIN"/>
    <property type="match status" value="1"/>
</dbReference>
<evidence type="ECO:0000313" key="2">
    <source>
        <dbReference type="EMBL" id="MCR0984858.1"/>
    </source>
</evidence>
<dbReference type="SUPFAM" id="SSF53850">
    <property type="entry name" value="Periplasmic binding protein-like II"/>
    <property type="match status" value="1"/>
</dbReference>
<dbReference type="Gene3D" id="3.40.190.150">
    <property type="entry name" value="Bordetella uptake gene, domain 1"/>
    <property type="match status" value="1"/>
</dbReference>
<comment type="similarity">
    <text evidence="1">Belongs to the UPF0065 (bug) family.</text>
</comment>
<accession>A0ABT1XBQ4</accession>
<dbReference type="PANTHER" id="PTHR42928">
    <property type="entry name" value="TRICARBOXYLATE-BINDING PROTEIN"/>
    <property type="match status" value="1"/>
</dbReference>
<dbReference type="Pfam" id="PF03401">
    <property type="entry name" value="TctC"/>
    <property type="match status" value="1"/>
</dbReference>
<dbReference type="Proteomes" id="UP001524642">
    <property type="component" value="Unassembled WGS sequence"/>
</dbReference>
<dbReference type="PIRSF" id="PIRSF017082">
    <property type="entry name" value="YflP"/>
    <property type="match status" value="1"/>
</dbReference>
<dbReference type="EMBL" id="JANJOU010000026">
    <property type="protein sequence ID" value="MCR0984858.1"/>
    <property type="molecule type" value="Genomic_DNA"/>
</dbReference>
<dbReference type="InterPro" id="IPR042100">
    <property type="entry name" value="Bug_dom1"/>
</dbReference>
<comment type="caution">
    <text evidence="2">The sequence shown here is derived from an EMBL/GenBank/DDBJ whole genome shotgun (WGS) entry which is preliminary data.</text>
</comment>
<reference evidence="2 3" key="1">
    <citation type="submission" date="2022-06" db="EMBL/GenBank/DDBJ databases">
        <title>Roseomonas CN29.</title>
        <authorList>
            <person name="Cheng Y."/>
            <person name="He X."/>
        </authorList>
    </citation>
    <scope>NUCLEOTIDE SEQUENCE [LARGE SCALE GENOMIC DNA]</scope>
    <source>
        <strain evidence="2 3">CN29</strain>
    </source>
</reference>
<protein>
    <submittedName>
        <fullName evidence="2">Tripartite tricarboxylate transporter substrate binding protein</fullName>
    </submittedName>
</protein>
<name>A0ABT1XBQ4_9PROT</name>
<gene>
    <name evidence="2" type="ORF">NRP21_22625</name>
</gene>